<dbReference type="EMBL" id="CP011452">
    <property type="protein sequence ID" value="AKH43773.1"/>
    <property type="molecule type" value="Genomic_DNA"/>
</dbReference>
<dbReference type="Proteomes" id="UP000034392">
    <property type="component" value="Chromosome"/>
</dbReference>
<dbReference type="Gene3D" id="3.40.630.30">
    <property type="match status" value="1"/>
</dbReference>
<dbReference type="PROSITE" id="PS51186">
    <property type="entry name" value="GNAT"/>
    <property type="match status" value="1"/>
</dbReference>
<accession>A0A0F7KTN7</accession>
<dbReference type="AlphaFoldDB" id="A0A0F7KTN7"/>
<dbReference type="CDD" id="cd04301">
    <property type="entry name" value="NAT_SF"/>
    <property type="match status" value="1"/>
</dbReference>
<name>A0A0F7KTN7_9SPHN</name>
<keyword evidence="2" id="KW-1185">Reference proteome</keyword>
<dbReference type="PATRIC" id="fig|1267766.3.peg.2779"/>
<reference evidence="1" key="1">
    <citation type="submission" date="2015-05" db="EMBL/GenBank/DDBJ databases">
        <title>The complete genome of Altererythrobacter atlanticus strain 26DY36.</title>
        <authorList>
            <person name="Wu Y.-H."/>
            <person name="Cheng H."/>
            <person name="Wu X.-W."/>
        </authorList>
    </citation>
    <scope>NUCLEOTIDE SEQUENCE [LARGE SCALE GENOMIC DNA]</scope>
    <source>
        <strain evidence="1">26DY36</strain>
    </source>
</reference>
<evidence type="ECO:0000313" key="2">
    <source>
        <dbReference type="Proteomes" id="UP000034392"/>
    </source>
</evidence>
<dbReference type="STRING" id="1267766.WYH_02743"/>
<protein>
    <submittedName>
        <fullName evidence="1">Acetyltransferase (GNAT) family protein</fullName>
    </submittedName>
</protein>
<organism evidence="1 2">
    <name type="scientific">Croceibacterium atlanticum</name>
    <dbReference type="NCBI Taxonomy" id="1267766"/>
    <lineage>
        <taxon>Bacteria</taxon>
        <taxon>Pseudomonadati</taxon>
        <taxon>Pseudomonadota</taxon>
        <taxon>Alphaproteobacteria</taxon>
        <taxon>Sphingomonadales</taxon>
        <taxon>Erythrobacteraceae</taxon>
        <taxon>Croceibacterium</taxon>
    </lineage>
</organism>
<dbReference type="InterPro" id="IPR000182">
    <property type="entry name" value="GNAT_dom"/>
</dbReference>
<evidence type="ECO:0000313" key="1">
    <source>
        <dbReference type="EMBL" id="AKH43773.1"/>
    </source>
</evidence>
<sequence length="180" mass="19718">MTGKSLDSTLGDTPGLILETRSGITLQLRPVTPDDGEVLTGLFKRVSPEDLRFRFFSGTVSEQQIASMLEVDHRHSEHVLAYDTANGELAASLMVLADDHMETAEVAIAVAQEYTDKGAGWALLRHAADLARERGIKKLRSIEDRANHKALEVEQALGFFARDFDGDPSLVIVEADLTLD</sequence>
<dbReference type="RefSeq" id="WP_046904239.1">
    <property type="nucleotide sequence ID" value="NZ_CP011452.2"/>
</dbReference>
<gene>
    <name evidence="1" type="ORF">WYH_02743</name>
</gene>
<dbReference type="InterPro" id="IPR016181">
    <property type="entry name" value="Acyl_CoA_acyltransferase"/>
</dbReference>
<dbReference type="SUPFAM" id="SSF55729">
    <property type="entry name" value="Acyl-CoA N-acyltransferases (Nat)"/>
    <property type="match status" value="1"/>
</dbReference>
<proteinExistence type="predicted"/>
<dbReference type="GO" id="GO:0016747">
    <property type="term" value="F:acyltransferase activity, transferring groups other than amino-acyl groups"/>
    <property type="evidence" value="ECO:0007669"/>
    <property type="project" value="InterPro"/>
</dbReference>
<dbReference type="KEGG" id="aay:WYH_02743"/>
<dbReference type="Pfam" id="PF00583">
    <property type="entry name" value="Acetyltransf_1"/>
    <property type="match status" value="1"/>
</dbReference>